<evidence type="ECO:0000256" key="2">
    <source>
        <dbReference type="ARBA" id="ARBA00022829"/>
    </source>
</evidence>
<dbReference type="SUPFAM" id="SSF110849">
    <property type="entry name" value="ParB/Sulfiredoxin"/>
    <property type="match status" value="1"/>
</dbReference>
<keyword evidence="2" id="KW-0159">Chromosome partition</keyword>
<dbReference type="Pfam" id="PF02195">
    <property type="entry name" value="ParB_N"/>
    <property type="match status" value="1"/>
</dbReference>
<dbReference type="Pfam" id="PF23552">
    <property type="entry name" value="ParB_C"/>
    <property type="match status" value="1"/>
</dbReference>
<dbReference type="GO" id="GO:0007059">
    <property type="term" value="P:chromosome segregation"/>
    <property type="evidence" value="ECO:0007669"/>
    <property type="project" value="UniProtKB-KW"/>
</dbReference>
<comment type="similarity">
    <text evidence="1">Belongs to the ParB family.</text>
</comment>
<dbReference type="InterPro" id="IPR036086">
    <property type="entry name" value="ParB/Sulfiredoxin_sf"/>
</dbReference>
<organism evidence="5">
    <name type="scientific">hydrothermal vent metagenome</name>
    <dbReference type="NCBI Taxonomy" id="652676"/>
    <lineage>
        <taxon>unclassified sequences</taxon>
        <taxon>metagenomes</taxon>
        <taxon>ecological metagenomes</taxon>
    </lineage>
</organism>
<dbReference type="SUPFAM" id="SSF109709">
    <property type="entry name" value="KorB DNA-binding domain-like"/>
    <property type="match status" value="1"/>
</dbReference>
<dbReference type="GO" id="GO:0003677">
    <property type="term" value="F:DNA binding"/>
    <property type="evidence" value="ECO:0007669"/>
    <property type="project" value="UniProtKB-KW"/>
</dbReference>
<feature type="domain" description="ParB-like N-terminal" evidence="4">
    <location>
        <begin position="32"/>
        <end position="121"/>
    </location>
</feature>
<dbReference type="NCBIfam" id="TIGR00180">
    <property type="entry name" value="parB_part"/>
    <property type="match status" value="1"/>
</dbReference>
<dbReference type="PANTHER" id="PTHR33375:SF1">
    <property type="entry name" value="CHROMOSOME-PARTITIONING PROTEIN PARB-RELATED"/>
    <property type="match status" value="1"/>
</dbReference>
<dbReference type="CDD" id="cd16393">
    <property type="entry name" value="SPO0J_N"/>
    <property type="match status" value="1"/>
</dbReference>
<dbReference type="SMART" id="SM00470">
    <property type="entry name" value="ParB"/>
    <property type="match status" value="1"/>
</dbReference>
<dbReference type="AlphaFoldDB" id="A0A3B1C4A2"/>
<dbReference type="Gene3D" id="1.10.10.2830">
    <property type="match status" value="1"/>
</dbReference>
<evidence type="ECO:0000256" key="1">
    <source>
        <dbReference type="ARBA" id="ARBA00006295"/>
    </source>
</evidence>
<dbReference type="InterPro" id="IPR003115">
    <property type="entry name" value="ParB_N"/>
</dbReference>
<gene>
    <name evidence="5" type="ORF">MNBD_NITROSPINAE04-2302</name>
</gene>
<dbReference type="InterPro" id="IPR057240">
    <property type="entry name" value="ParB_dimer_C"/>
</dbReference>
<evidence type="ECO:0000256" key="3">
    <source>
        <dbReference type="ARBA" id="ARBA00023125"/>
    </source>
</evidence>
<dbReference type="GO" id="GO:0005694">
    <property type="term" value="C:chromosome"/>
    <property type="evidence" value="ECO:0007669"/>
    <property type="project" value="TreeGrafter"/>
</dbReference>
<dbReference type="FunFam" id="3.90.1530.30:FF:000001">
    <property type="entry name" value="Chromosome partitioning protein ParB"/>
    <property type="match status" value="1"/>
</dbReference>
<accession>A0A3B1C4A2</accession>
<dbReference type="PANTHER" id="PTHR33375">
    <property type="entry name" value="CHROMOSOME-PARTITIONING PROTEIN PARB-RELATED"/>
    <property type="match status" value="1"/>
</dbReference>
<proteinExistence type="inferred from homology"/>
<dbReference type="Gene3D" id="3.90.1530.30">
    <property type="match status" value="1"/>
</dbReference>
<name>A0A3B1C4A2_9ZZZZ</name>
<dbReference type="FunFam" id="1.10.10.2830:FF:000001">
    <property type="entry name" value="Chromosome partitioning protein ParB"/>
    <property type="match status" value="1"/>
</dbReference>
<evidence type="ECO:0000313" key="5">
    <source>
        <dbReference type="EMBL" id="VAX24999.1"/>
    </source>
</evidence>
<dbReference type="Pfam" id="PF17762">
    <property type="entry name" value="HTH_ParB"/>
    <property type="match status" value="1"/>
</dbReference>
<reference evidence="5" key="1">
    <citation type="submission" date="2018-06" db="EMBL/GenBank/DDBJ databases">
        <authorList>
            <person name="Zhirakovskaya E."/>
        </authorList>
    </citation>
    <scope>NUCLEOTIDE SEQUENCE</scope>
</reference>
<protein>
    <submittedName>
        <fullName evidence="5">Chromosome (Plasmid) partitioning protein ParB</fullName>
    </submittedName>
</protein>
<sequence length="280" mass="31443">MTTRKALGRGLDALIPPKREEAKEAGDFEKIENVPVDQIVASRYQPRIVFNEEAIKELANSIKEKGVIQPIIVAKKHNGYELVAGERRWRAVRSLGQKTIPAIIKVVRDSDALELALIENIQRENLNPIEEANAFLRLMKQRAFTQEELAKNVGKSRPAVANALRLLKLPDKIKDDLADGLLTIGHAKAILALDTDPERLKLRDQIINSAMSVRETEQNARSVTKKKPQPVDIFLEKVRIDLERKLASKVAIKPRAGKRGVINIHYTSVDDLNRIIELIG</sequence>
<evidence type="ECO:0000259" key="4">
    <source>
        <dbReference type="SMART" id="SM00470"/>
    </source>
</evidence>
<keyword evidence="3" id="KW-0238">DNA-binding</keyword>
<dbReference type="InterPro" id="IPR004437">
    <property type="entry name" value="ParB/RepB/Spo0J"/>
</dbReference>
<dbReference type="InterPro" id="IPR050336">
    <property type="entry name" value="Chromosome_partition/occlusion"/>
</dbReference>
<dbReference type="InterPro" id="IPR041468">
    <property type="entry name" value="HTH_ParB/Spo0J"/>
</dbReference>
<dbReference type="EMBL" id="UOGA01000286">
    <property type="protein sequence ID" value="VAX24999.1"/>
    <property type="molecule type" value="Genomic_DNA"/>
</dbReference>